<accession>A0A9D9H9B6</accession>
<keyword evidence="3 10" id="KW-0597">Phosphoprotein</keyword>
<evidence type="ECO:0000256" key="6">
    <source>
        <dbReference type="ARBA" id="ARBA00023125"/>
    </source>
</evidence>
<evidence type="ECO:0000256" key="2">
    <source>
        <dbReference type="ARBA" id="ARBA00022490"/>
    </source>
</evidence>
<dbReference type="PANTHER" id="PTHR45526:SF1">
    <property type="entry name" value="TRANSCRIPTIONAL REGULATORY PROTEIN DCUR-RELATED"/>
    <property type="match status" value="1"/>
</dbReference>
<proteinExistence type="predicted"/>
<evidence type="ECO:0000256" key="3">
    <source>
        <dbReference type="ARBA" id="ARBA00022553"/>
    </source>
</evidence>
<evidence type="ECO:0000256" key="1">
    <source>
        <dbReference type="ARBA" id="ARBA00004496"/>
    </source>
</evidence>
<evidence type="ECO:0000256" key="5">
    <source>
        <dbReference type="ARBA" id="ARBA00023015"/>
    </source>
</evidence>
<name>A0A9D9H9B6_9LACO</name>
<keyword evidence="7 9" id="KW-0010">Activator</keyword>
<sequence>MNVLIIEDDPMVCEIETSYLLKIAKKFTVDKVDEVTDGLDLLVHKHYDLVLLDNYLPKHDGIYLFDLLKQNNLHPFIIMISAANDTEIVKKALEYGVVDYLIKPFKFERFKKAIERFLYLNKIDLNKEQIQQQELNQFFHTSTSIEENNVDNKLPKGISKYSLNIIKKCISDLQKDEFNTNDIVVNSNLSRVSVKKYLDYLVSINFLDSKTKFLDIGRPVTIFVKKE</sequence>
<dbReference type="InterPro" id="IPR024187">
    <property type="entry name" value="Sig_transdc_resp-reg_cit/mal"/>
</dbReference>
<dbReference type="SMART" id="SM00448">
    <property type="entry name" value="REC"/>
    <property type="match status" value="1"/>
</dbReference>
<evidence type="ECO:0000259" key="11">
    <source>
        <dbReference type="PROSITE" id="PS50110"/>
    </source>
</evidence>
<dbReference type="PROSITE" id="PS50110">
    <property type="entry name" value="RESPONSE_REGULATORY"/>
    <property type="match status" value="1"/>
</dbReference>
<dbReference type="InterPro" id="IPR011006">
    <property type="entry name" value="CheY-like_superfamily"/>
</dbReference>
<gene>
    <name evidence="12" type="ORF">IAA89_03510</name>
</gene>
<dbReference type="EMBL" id="JADIMP010000056">
    <property type="protein sequence ID" value="MBO8441498.1"/>
    <property type="molecule type" value="Genomic_DNA"/>
</dbReference>
<evidence type="ECO:0000256" key="9">
    <source>
        <dbReference type="PIRNR" id="PIRNR006171"/>
    </source>
</evidence>
<feature type="modified residue" description="4-aspartylphosphate" evidence="10">
    <location>
        <position position="53"/>
    </location>
</feature>
<keyword evidence="2 9" id="KW-0963">Cytoplasm</keyword>
<evidence type="ECO:0000256" key="10">
    <source>
        <dbReference type="PROSITE-ProRule" id="PRU00169"/>
    </source>
</evidence>
<organism evidence="12 13">
    <name type="scientific">Candidatus Gallilactobacillus intestinavium</name>
    <dbReference type="NCBI Taxonomy" id="2840838"/>
    <lineage>
        <taxon>Bacteria</taxon>
        <taxon>Bacillati</taxon>
        <taxon>Bacillota</taxon>
        <taxon>Bacilli</taxon>
        <taxon>Lactobacillales</taxon>
        <taxon>Lactobacillaceae</taxon>
        <taxon>Lactobacillaceae incertae sedis</taxon>
        <taxon>Candidatus Gallilactobacillus</taxon>
    </lineage>
</organism>
<protein>
    <recommendedName>
        <fullName evidence="9">Transcriptional regulatory protein</fullName>
    </recommendedName>
</protein>
<keyword evidence="8 9" id="KW-0804">Transcription</keyword>
<reference evidence="12" key="1">
    <citation type="submission" date="2020-10" db="EMBL/GenBank/DDBJ databases">
        <authorList>
            <person name="Gilroy R."/>
        </authorList>
    </citation>
    <scope>NUCLEOTIDE SEQUENCE</scope>
    <source>
        <strain evidence="12">C6-149</strain>
    </source>
</reference>
<dbReference type="GO" id="GO:0003677">
    <property type="term" value="F:DNA binding"/>
    <property type="evidence" value="ECO:0007669"/>
    <property type="project" value="UniProtKB-KW"/>
</dbReference>
<evidence type="ECO:0000313" key="13">
    <source>
        <dbReference type="Proteomes" id="UP000823614"/>
    </source>
</evidence>
<dbReference type="PANTHER" id="PTHR45526">
    <property type="entry name" value="TRANSCRIPTIONAL REGULATORY PROTEIN DPIA"/>
    <property type="match status" value="1"/>
</dbReference>
<dbReference type="GO" id="GO:0000156">
    <property type="term" value="F:phosphorelay response regulator activity"/>
    <property type="evidence" value="ECO:0007669"/>
    <property type="project" value="TreeGrafter"/>
</dbReference>
<evidence type="ECO:0000256" key="7">
    <source>
        <dbReference type="ARBA" id="ARBA00023159"/>
    </source>
</evidence>
<dbReference type="Proteomes" id="UP000823614">
    <property type="component" value="Unassembled WGS sequence"/>
</dbReference>
<dbReference type="PIRSF" id="PIRSF006171">
    <property type="entry name" value="RR_citrat_malat"/>
    <property type="match status" value="1"/>
</dbReference>
<dbReference type="SUPFAM" id="SSF52172">
    <property type="entry name" value="CheY-like"/>
    <property type="match status" value="1"/>
</dbReference>
<keyword evidence="5 9" id="KW-0805">Transcription regulation</keyword>
<dbReference type="InterPro" id="IPR051271">
    <property type="entry name" value="2C-system_Tx_regulators"/>
</dbReference>
<feature type="domain" description="Response regulatory" evidence="11">
    <location>
        <begin position="2"/>
        <end position="118"/>
    </location>
</feature>
<dbReference type="Pfam" id="PF00072">
    <property type="entry name" value="Response_reg"/>
    <property type="match status" value="1"/>
</dbReference>
<dbReference type="GO" id="GO:0005737">
    <property type="term" value="C:cytoplasm"/>
    <property type="evidence" value="ECO:0007669"/>
    <property type="project" value="UniProtKB-SubCell"/>
</dbReference>
<evidence type="ECO:0000256" key="8">
    <source>
        <dbReference type="ARBA" id="ARBA00023163"/>
    </source>
</evidence>
<evidence type="ECO:0000256" key="4">
    <source>
        <dbReference type="ARBA" id="ARBA00023012"/>
    </source>
</evidence>
<keyword evidence="6 9" id="KW-0238">DNA-binding</keyword>
<comment type="subcellular location">
    <subcellularLocation>
        <location evidence="1 9">Cytoplasm</location>
    </subcellularLocation>
</comment>
<dbReference type="AlphaFoldDB" id="A0A9D9H9B6"/>
<dbReference type="Gene3D" id="3.40.50.2300">
    <property type="match status" value="1"/>
</dbReference>
<keyword evidence="4 9" id="KW-0902">Two-component regulatory system</keyword>
<comment type="caution">
    <text evidence="12">The sequence shown here is derived from an EMBL/GenBank/DDBJ whole genome shotgun (WGS) entry which is preliminary data.</text>
</comment>
<reference evidence="12" key="2">
    <citation type="journal article" date="2021" name="PeerJ">
        <title>Extensive microbial diversity within the chicken gut microbiome revealed by metagenomics and culture.</title>
        <authorList>
            <person name="Gilroy R."/>
            <person name="Ravi A."/>
            <person name="Getino M."/>
            <person name="Pursley I."/>
            <person name="Horton D.L."/>
            <person name="Alikhan N.F."/>
            <person name="Baker D."/>
            <person name="Gharbi K."/>
            <person name="Hall N."/>
            <person name="Watson M."/>
            <person name="Adriaenssens E.M."/>
            <person name="Foster-Nyarko E."/>
            <person name="Jarju S."/>
            <person name="Secka A."/>
            <person name="Antonio M."/>
            <person name="Oren A."/>
            <person name="Chaudhuri R.R."/>
            <person name="La Ragione R."/>
            <person name="Hildebrand F."/>
            <person name="Pallen M.J."/>
        </authorList>
    </citation>
    <scope>NUCLEOTIDE SEQUENCE</scope>
    <source>
        <strain evidence="12">C6-149</strain>
    </source>
</reference>
<evidence type="ECO:0000313" key="12">
    <source>
        <dbReference type="EMBL" id="MBO8441498.1"/>
    </source>
</evidence>
<dbReference type="InterPro" id="IPR001789">
    <property type="entry name" value="Sig_transdc_resp-reg_receiver"/>
</dbReference>
<dbReference type="GO" id="GO:0003700">
    <property type="term" value="F:DNA-binding transcription factor activity"/>
    <property type="evidence" value="ECO:0007669"/>
    <property type="project" value="InterPro"/>
</dbReference>